<evidence type="ECO:0000313" key="3">
    <source>
        <dbReference type="EMBL" id="CAD7610749.1"/>
    </source>
</evidence>
<feature type="binding site" evidence="2">
    <location>
        <begin position="93"/>
        <end position="95"/>
    </location>
    <ligand>
        <name>L-glutamate</name>
        <dbReference type="ChEBI" id="CHEBI:29985"/>
    </ligand>
</feature>
<dbReference type="SUPFAM" id="SSF56235">
    <property type="entry name" value="N-terminal nucleophile aminohydrolases (Ntn hydrolases)"/>
    <property type="match status" value="1"/>
</dbReference>
<evidence type="ECO:0000256" key="1">
    <source>
        <dbReference type="PIRSR" id="PIRSR600101-1"/>
    </source>
</evidence>
<dbReference type="AlphaFoldDB" id="A0A7R9PRM3"/>
<feature type="active site" description="Nucleophile" evidence="1">
    <location>
        <position position="75"/>
    </location>
</feature>
<organism evidence="3">
    <name type="scientific">Timema genevievae</name>
    <name type="common">Walking stick</name>
    <dbReference type="NCBI Taxonomy" id="629358"/>
    <lineage>
        <taxon>Eukaryota</taxon>
        <taxon>Metazoa</taxon>
        <taxon>Ecdysozoa</taxon>
        <taxon>Arthropoda</taxon>
        <taxon>Hexapoda</taxon>
        <taxon>Insecta</taxon>
        <taxon>Pterygota</taxon>
        <taxon>Neoptera</taxon>
        <taxon>Polyneoptera</taxon>
        <taxon>Phasmatodea</taxon>
        <taxon>Timematodea</taxon>
        <taxon>Timematoidea</taxon>
        <taxon>Timematidae</taxon>
        <taxon>Timema</taxon>
    </lineage>
</organism>
<dbReference type="InterPro" id="IPR043138">
    <property type="entry name" value="GGT_lsub"/>
</dbReference>
<dbReference type="InterPro" id="IPR029055">
    <property type="entry name" value="Ntn_hydrolases_N"/>
</dbReference>
<dbReference type="GO" id="GO:0005886">
    <property type="term" value="C:plasma membrane"/>
    <property type="evidence" value="ECO:0007669"/>
    <property type="project" value="TreeGrafter"/>
</dbReference>
<reference evidence="3" key="1">
    <citation type="submission" date="2020-11" db="EMBL/GenBank/DDBJ databases">
        <authorList>
            <person name="Tran Van P."/>
        </authorList>
    </citation>
    <scope>NUCLEOTIDE SEQUENCE</scope>
</reference>
<dbReference type="GO" id="GO:0006751">
    <property type="term" value="P:glutathione catabolic process"/>
    <property type="evidence" value="ECO:0007669"/>
    <property type="project" value="InterPro"/>
</dbReference>
<evidence type="ECO:0000256" key="2">
    <source>
        <dbReference type="PIRSR" id="PIRSR600101-2"/>
    </source>
</evidence>
<proteinExistence type="predicted"/>
<sequence>MERLVSIKNRGVVRRGEVMLKSVIYFLPMLSLQLLKNMTSPAYAAQIRSQISDTRTWNDASHYGAVLAQPEDHGTVNLCVLAPNGDAVTVTRTINLFGAQE</sequence>
<accession>A0A7R9PRM3</accession>
<dbReference type="PANTHER" id="PTHR11686">
    <property type="entry name" value="GAMMA GLUTAMYL TRANSPEPTIDASE"/>
    <property type="match status" value="1"/>
</dbReference>
<gene>
    <name evidence="3" type="ORF">TGEB3V08_LOCUS10814</name>
</gene>
<dbReference type="PANTHER" id="PTHR11686:SF72">
    <property type="entry name" value="GAMMA-GLUTAMYL TRANSPEPTIDASE, ISOFORM A"/>
    <property type="match status" value="1"/>
</dbReference>
<dbReference type="GO" id="GO:0036374">
    <property type="term" value="F:glutathione hydrolase activity"/>
    <property type="evidence" value="ECO:0007669"/>
    <property type="project" value="InterPro"/>
</dbReference>
<dbReference type="Gene3D" id="1.10.246.130">
    <property type="match status" value="1"/>
</dbReference>
<dbReference type="EMBL" id="OE846987">
    <property type="protein sequence ID" value="CAD7610749.1"/>
    <property type="molecule type" value="Genomic_DNA"/>
</dbReference>
<protein>
    <submittedName>
        <fullName evidence="3">Uncharacterized protein</fullName>
    </submittedName>
</protein>
<dbReference type="InterPro" id="IPR000101">
    <property type="entry name" value="GGT_peptidase"/>
</dbReference>
<name>A0A7R9PRM3_TIMGE</name>
<dbReference type="Pfam" id="PF01019">
    <property type="entry name" value="G_glu_transpept"/>
    <property type="match status" value="1"/>
</dbReference>